<dbReference type="InterPro" id="IPR007848">
    <property type="entry name" value="Small_mtfrase_dom"/>
</dbReference>
<keyword evidence="2 5" id="KW-0808">Transferase</keyword>
<evidence type="ECO:0000313" key="8">
    <source>
        <dbReference type="EMBL" id="SER88530.1"/>
    </source>
</evidence>
<name>A0A1H9SU59_9LACT</name>
<keyword evidence="9" id="KW-1185">Reference proteome</keyword>
<dbReference type="Pfam" id="PF17827">
    <property type="entry name" value="PrmC_N"/>
    <property type="match status" value="1"/>
</dbReference>
<accession>A0A1H9SU59</accession>
<reference evidence="8 9" key="1">
    <citation type="submission" date="2016-10" db="EMBL/GenBank/DDBJ databases">
        <authorList>
            <person name="de Groot N.N."/>
        </authorList>
    </citation>
    <scope>NUCLEOTIDE SEQUENCE [LARGE SCALE GENOMIC DNA]</scope>
    <source>
        <strain evidence="8 9">DSM 13760</strain>
    </source>
</reference>
<dbReference type="GO" id="GO:0003676">
    <property type="term" value="F:nucleic acid binding"/>
    <property type="evidence" value="ECO:0007669"/>
    <property type="project" value="InterPro"/>
</dbReference>
<dbReference type="InterPro" id="IPR050320">
    <property type="entry name" value="N5-glutamine_MTase"/>
</dbReference>
<evidence type="ECO:0000313" key="9">
    <source>
        <dbReference type="Proteomes" id="UP000198948"/>
    </source>
</evidence>
<comment type="catalytic activity">
    <reaction evidence="4 5">
        <text>L-glutaminyl-[peptide chain release factor] + S-adenosyl-L-methionine = N(5)-methyl-L-glutaminyl-[peptide chain release factor] + S-adenosyl-L-homocysteine + H(+)</text>
        <dbReference type="Rhea" id="RHEA:42896"/>
        <dbReference type="Rhea" id="RHEA-COMP:10271"/>
        <dbReference type="Rhea" id="RHEA-COMP:10272"/>
        <dbReference type="ChEBI" id="CHEBI:15378"/>
        <dbReference type="ChEBI" id="CHEBI:30011"/>
        <dbReference type="ChEBI" id="CHEBI:57856"/>
        <dbReference type="ChEBI" id="CHEBI:59789"/>
        <dbReference type="ChEBI" id="CHEBI:61891"/>
        <dbReference type="EC" id="2.1.1.297"/>
    </reaction>
</comment>
<keyword evidence="3 5" id="KW-0949">S-adenosyl-L-methionine</keyword>
<dbReference type="PROSITE" id="PS00092">
    <property type="entry name" value="N6_MTASE"/>
    <property type="match status" value="1"/>
</dbReference>
<dbReference type="PANTHER" id="PTHR18895:SF74">
    <property type="entry name" value="MTRF1L RELEASE FACTOR GLUTAMINE METHYLTRANSFERASE"/>
    <property type="match status" value="1"/>
</dbReference>
<evidence type="ECO:0000256" key="3">
    <source>
        <dbReference type="ARBA" id="ARBA00022691"/>
    </source>
</evidence>
<protein>
    <recommendedName>
        <fullName evidence="5">Release factor glutamine methyltransferase</fullName>
        <shortName evidence="5">RF MTase</shortName>
        <ecNumber evidence="5">2.1.1.297</ecNumber>
    </recommendedName>
    <alternativeName>
        <fullName evidence="5">N5-glutamine methyltransferase PrmC</fullName>
    </alternativeName>
    <alternativeName>
        <fullName evidence="5">Protein-(glutamine-N5) MTase PrmC</fullName>
    </alternativeName>
    <alternativeName>
        <fullName evidence="5">Protein-glutamine N-methyltransferase PrmC</fullName>
    </alternativeName>
</protein>
<comment type="function">
    <text evidence="5">Methylates the class 1 translation termination release factors RF1/PrfA and RF2/PrfB on the glutamine residue of the universally conserved GGQ motif.</text>
</comment>
<dbReference type="Pfam" id="PF05175">
    <property type="entry name" value="MTS"/>
    <property type="match status" value="1"/>
</dbReference>
<dbReference type="OrthoDB" id="9800643at2"/>
<organism evidence="8 9">
    <name type="scientific">Isobaculum melis</name>
    <dbReference type="NCBI Taxonomy" id="142588"/>
    <lineage>
        <taxon>Bacteria</taxon>
        <taxon>Bacillati</taxon>
        <taxon>Bacillota</taxon>
        <taxon>Bacilli</taxon>
        <taxon>Lactobacillales</taxon>
        <taxon>Carnobacteriaceae</taxon>
        <taxon>Isobaculum</taxon>
    </lineage>
</organism>
<dbReference type="Proteomes" id="UP000198948">
    <property type="component" value="Unassembled WGS sequence"/>
</dbReference>
<feature type="binding site" evidence="5">
    <location>
        <begin position="122"/>
        <end position="126"/>
    </location>
    <ligand>
        <name>S-adenosyl-L-methionine</name>
        <dbReference type="ChEBI" id="CHEBI:59789"/>
    </ligand>
</feature>
<dbReference type="AlphaFoldDB" id="A0A1H9SU59"/>
<dbReference type="HAMAP" id="MF_02126">
    <property type="entry name" value="RF_methyltr_PrmC"/>
    <property type="match status" value="1"/>
</dbReference>
<keyword evidence="1 5" id="KW-0489">Methyltransferase</keyword>
<dbReference type="InterPro" id="IPR002052">
    <property type="entry name" value="DNA_methylase_N6_adenine_CS"/>
</dbReference>
<feature type="binding site" evidence="5">
    <location>
        <position position="145"/>
    </location>
    <ligand>
        <name>S-adenosyl-L-methionine</name>
        <dbReference type="ChEBI" id="CHEBI:59789"/>
    </ligand>
</feature>
<dbReference type="GO" id="GO:0032259">
    <property type="term" value="P:methylation"/>
    <property type="evidence" value="ECO:0007669"/>
    <property type="project" value="UniProtKB-KW"/>
</dbReference>
<dbReference type="GO" id="GO:0102559">
    <property type="term" value="F:peptide chain release factor N(5)-glutamine methyltransferase activity"/>
    <property type="evidence" value="ECO:0007669"/>
    <property type="project" value="UniProtKB-EC"/>
</dbReference>
<dbReference type="NCBIfam" id="TIGR03534">
    <property type="entry name" value="RF_mod_PrmC"/>
    <property type="match status" value="1"/>
</dbReference>
<evidence type="ECO:0000259" key="7">
    <source>
        <dbReference type="Pfam" id="PF17827"/>
    </source>
</evidence>
<dbReference type="RefSeq" id="WP_092652233.1">
    <property type="nucleotide sequence ID" value="NZ_FOHA01000009.1"/>
</dbReference>
<dbReference type="InterPro" id="IPR029063">
    <property type="entry name" value="SAM-dependent_MTases_sf"/>
</dbReference>
<comment type="caution">
    <text evidence="5">Lacks conserved residue(s) required for the propagation of feature annotation.</text>
</comment>
<feature type="domain" description="Release factor glutamine methyltransferase N-terminal" evidence="7">
    <location>
        <begin position="9"/>
        <end position="77"/>
    </location>
</feature>
<evidence type="ECO:0000256" key="2">
    <source>
        <dbReference type="ARBA" id="ARBA00022679"/>
    </source>
</evidence>
<dbReference type="PANTHER" id="PTHR18895">
    <property type="entry name" value="HEMK METHYLTRANSFERASE"/>
    <property type="match status" value="1"/>
</dbReference>
<dbReference type="InterPro" id="IPR019874">
    <property type="entry name" value="RF_methyltr_PrmC"/>
</dbReference>
<dbReference type="Gene3D" id="1.10.8.10">
    <property type="entry name" value="DNA helicase RuvA subunit, C-terminal domain"/>
    <property type="match status" value="1"/>
</dbReference>
<evidence type="ECO:0000256" key="5">
    <source>
        <dbReference type="HAMAP-Rule" id="MF_02126"/>
    </source>
</evidence>
<gene>
    <name evidence="5" type="primary">prmC</name>
    <name evidence="8" type="ORF">SAMN04488559_10950</name>
</gene>
<dbReference type="EC" id="2.1.1.297" evidence="5"/>
<feature type="binding site" evidence="5">
    <location>
        <position position="187"/>
    </location>
    <ligand>
        <name>S-adenosyl-L-methionine</name>
        <dbReference type="ChEBI" id="CHEBI:59789"/>
    </ligand>
</feature>
<dbReference type="SUPFAM" id="SSF53335">
    <property type="entry name" value="S-adenosyl-L-methionine-dependent methyltransferases"/>
    <property type="match status" value="1"/>
</dbReference>
<evidence type="ECO:0000259" key="6">
    <source>
        <dbReference type="Pfam" id="PF05175"/>
    </source>
</evidence>
<dbReference type="STRING" id="142588.SAMN04488559_10950"/>
<evidence type="ECO:0000256" key="1">
    <source>
        <dbReference type="ARBA" id="ARBA00022603"/>
    </source>
</evidence>
<dbReference type="CDD" id="cd02440">
    <property type="entry name" value="AdoMet_MTases"/>
    <property type="match status" value="1"/>
</dbReference>
<feature type="domain" description="Methyltransferase small" evidence="6">
    <location>
        <begin position="109"/>
        <end position="197"/>
    </location>
</feature>
<sequence length="281" mass="31452">MATNATYLEVLQWASSFLAHHKREEYAAERLLLDLLGWDKTKLIQSLQAEIPEAIKQRYQAAIKAHATGMPIQYLTGFEYFFDRPFKVTADTLIPRPETEEVVARVLAEIDSLQAPKILDVGTGSGIIGLTLKAERPDAAVTLTDISSEALAVAKENGKQHQLAVRYLAGDLFAPVTKEKFDVIVSNPPYIPEIDKQLMEDVVLEHEPHLALFAENDGLAIYQRFAQELSTYLKTPGFAAFEIGFNQGQRVKALFQQALPTAHVWYEKDLAGNDRMLLIQL</sequence>
<feature type="binding site" evidence="5">
    <location>
        <begin position="187"/>
        <end position="190"/>
    </location>
    <ligand>
        <name>substrate</name>
    </ligand>
</feature>
<proteinExistence type="inferred from homology"/>
<dbReference type="InterPro" id="IPR004556">
    <property type="entry name" value="HemK-like"/>
</dbReference>
<dbReference type="NCBIfam" id="TIGR00536">
    <property type="entry name" value="hemK_fam"/>
    <property type="match status" value="1"/>
</dbReference>
<dbReference type="InterPro" id="IPR040758">
    <property type="entry name" value="PrmC_N"/>
</dbReference>
<comment type="similarity">
    <text evidence="5">Belongs to the protein N5-glutamine methyltransferase family. PrmC subfamily.</text>
</comment>
<dbReference type="Gene3D" id="3.40.50.150">
    <property type="entry name" value="Vaccinia Virus protein VP39"/>
    <property type="match status" value="1"/>
</dbReference>
<dbReference type="EMBL" id="FOHA01000009">
    <property type="protein sequence ID" value="SER88530.1"/>
    <property type="molecule type" value="Genomic_DNA"/>
</dbReference>
<evidence type="ECO:0000256" key="4">
    <source>
        <dbReference type="ARBA" id="ARBA00048391"/>
    </source>
</evidence>